<keyword evidence="1" id="KW-1133">Transmembrane helix</keyword>
<feature type="transmembrane region" description="Helical" evidence="1">
    <location>
        <begin position="170"/>
        <end position="190"/>
    </location>
</feature>
<protein>
    <submittedName>
        <fullName evidence="2">Type 4b pilus protein PilO2</fullName>
    </submittedName>
</protein>
<dbReference type="Proteomes" id="UP001596086">
    <property type="component" value="Unassembled WGS sequence"/>
</dbReference>
<proteinExistence type="predicted"/>
<dbReference type="InterPro" id="IPR009663">
    <property type="entry name" value="PAP_PilO"/>
</dbReference>
<sequence length="427" mass="46487">MIFDVSGKRLVFGMQWEALLSEADVHRKARAAKSPYVWTQDKTFYYGVLKAVDREEKLRKPLYSGAIVLQHRYHDVPNLMLILEVPDGTFIACGLHQGRPRSGFDTIAPDREALDALLKAFKELCGAASFKIYGDAKVPGIEPATMADIVGSIDNTAQLRRVKSALVNPMAAVLVGSAVIAGGAYLVHMYNQYRTAEAQRLALAAQKSSQTLYTEELAARRNDAALPARAVAEILTPIRGLGLSMGGWPLGKATCNVAIEKQFVCTFEYSRHQESAATYKTFVDAAGKTFDSVEFAGDIIKATKQYKSSALVEQGKAIDAAKARRDETIEFGSELQRLAKFGKRKLEDHQPFAVPANAVVGELTTPPVGAANWEFAGPVRSLKGLASFPSYATISKIVVIFGDKPAYDLQQSMAMATVSGRIFSKPN</sequence>
<reference evidence="3" key="1">
    <citation type="journal article" date="2019" name="Int. J. Syst. Evol. Microbiol.">
        <title>The Global Catalogue of Microorganisms (GCM) 10K type strain sequencing project: providing services to taxonomists for standard genome sequencing and annotation.</title>
        <authorList>
            <consortium name="The Broad Institute Genomics Platform"/>
            <consortium name="The Broad Institute Genome Sequencing Center for Infectious Disease"/>
            <person name="Wu L."/>
            <person name="Ma J."/>
        </authorList>
    </citation>
    <scope>NUCLEOTIDE SEQUENCE [LARGE SCALE GENOMIC DNA]</scope>
    <source>
        <strain evidence="3">CGMCC 4.5798</strain>
    </source>
</reference>
<gene>
    <name evidence="2" type="primary">pilO2</name>
    <name evidence="2" type="ORF">ACFPO9_16960</name>
</gene>
<accession>A0ABW0S4G0</accession>
<evidence type="ECO:0000313" key="2">
    <source>
        <dbReference type="EMBL" id="MFC5550207.1"/>
    </source>
</evidence>
<evidence type="ECO:0000256" key="1">
    <source>
        <dbReference type="SAM" id="Phobius"/>
    </source>
</evidence>
<dbReference type="RefSeq" id="WP_379772451.1">
    <property type="nucleotide sequence ID" value="NZ_JBHSMZ010000014.1"/>
</dbReference>
<keyword evidence="3" id="KW-1185">Reference proteome</keyword>
<keyword evidence="1" id="KW-0812">Transmembrane</keyword>
<dbReference type="EMBL" id="JBHSMZ010000014">
    <property type="protein sequence ID" value="MFC5550207.1"/>
    <property type="molecule type" value="Genomic_DNA"/>
</dbReference>
<name>A0ABW0S4G0_9BURK</name>
<organism evidence="2 3">
    <name type="scientific">Massilia aerilata</name>
    <dbReference type="NCBI Taxonomy" id="453817"/>
    <lineage>
        <taxon>Bacteria</taxon>
        <taxon>Pseudomonadati</taxon>
        <taxon>Pseudomonadota</taxon>
        <taxon>Betaproteobacteria</taxon>
        <taxon>Burkholderiales</taxon>
        <taxon>Oxalobacteraceae</taxon>
        <taxon>Telluria group</taxon>
        <taxon>Massilia</taxon>
    </lineage>
</organism>
<evidence type="ECO:0000313" key="3">
    <source>
        <dbReference type="Proteomes" id="UP001596086"/>
    </source>
</evidence>
<dbReference type="Pfam" id="PF06864">
    <property type="entry name" value="PAP_PilO"/>
    <property type="match status" value="1"/>
</dbReference>
<keyword evidence="1" id="KW-0472">Membrane</keyword>
<comment type="caution">
    <text evidence="2">The sequence shown here is derived from an EMBL/GenBank/DDBJ whole genome shotgun (WGS) entry which is preliminary data.</text>
</comment>